<protein>
    <submittedName>
        <fullName evidence="1">Uncharacterized protein</fullName>
    </submittedName>
</protein>
<accession>A0A508WND8</accession>
<dbReference type="EMBL" id="CABFNB010000001">
    <property type="protein sequence ID" value="VTZ58970.1"/>
    <property type="molecule type" value="Genomic_DNA"/>
</dbReference>
<reference evidence="1" key="1">
    <citation type="submission" date="2019-06" db="EMBL/GenBank/DDBJ databases">
        <authorList>
            <person name="Le Quere A."/>
            <person name="Colella S."/>
        </authorList>
    </citation>
    <scope>NUCLEOTIDE SEQUENCE</scope>
    <source>
        <strain evidence="1">EmedicaeMD41</strain>
    </source>
</reference>
<evidence type="ECO:0000313" key="1">
    <source>
        <dbReference type="EMBL" id="VTZ58970.1"/>
    </source>
</evidence>
<dbReference type="AlphaFoldDB" id="A0A508WND8"/>
<sequence length="59" mass="6322">MCGLPEEPRLHGKVFSFAIAQLHQYSSVSHNLTANPNPCQLCFPPLNAVSGAIMAARAD</sequence>
<dbReference type="Proteomes" id="UP000507954">
    <property type="component" value="Unassembled WGS sequence"/>
</dbReference>
<gene>
    <name evidence="1" type="ORF">EMEDMD4_10146</name>
</gene>
<organism evidence="1">
    <name type="scientific">Sinorhizobium medicae</name>
    <dbReference type="NCBI Taxonomy" id="110321"/>
    <lineage>
        <taxon>Bacteria</taxon>
        <taxon>Pseudomonadati</taxon>
        <taxon>Pseudomonadota</taxon>
        <taxon>Alphaproteobacteria</taxon>
        <taxon>Hyphomicrobiales</taxon>
        <taxon>Rhizobiaceae</taxon>
        <taxon>Sinorhizobium/Ensifer group</taxon>
        <taxon>Sinorhizobium</taxon>
    </lineage>
</organism>
<name>A0A508WND8_9HYPH</name>
<proteinExistence type="predicted"/>